<proteinExistence type="predicted"/>
<dbReference type="AlphaFoldDB" id="A0A9Q9MV72"/>
<gene>
    <name evidence="2" type="ORF">N4562_03240</name>
</gene>
<dbReference type="GeneID" id="75136836"/>
<feature type="transmembrane region" description="Helical" evidence="1">
    <location>
        <begin position="21"/>
        <end position="40"/>
    </location>
</feature>
<sequence length="54" mass="6045">MNIVKNIGIFILGFSFSRNDTAGLFLAFIGLALIGLWHAFQPDYREQEQGNTAK</sequence>
<keyword evidence="1" id="KW-1133">Transmembrane helix</keyword>
<dbReference type="RefSeq" id="WP_204783747.1">
    <property type="nucleotide sequence ID" value="NZ_CP104396.1"/>
</dbReference>
<organism evidence="2 3">
    <name type="scientific">Ligilactobacillus agilis</name>
    <dbReference type="NCBI Taxonomy" id="1601"/>
    <lineage>
        <taxon>Bacteria</taxon>
        <taxon>Bacillati</taxon>
        <taxon>Bacillota</taxon>
        <taxon>Bacilli</taxon>
        <taxon>Lactobacillales</taxon>
        <taxon>Lactobacillaceae</taxon>
        <taxon>Ligilactobacillus</taxon>
    </lineage>
</organism>
<dbReference type="EMBL" id="CP104396">
    <property type="protein sequence ID" value="UXC64068.1"/>
    <property type="molecule type" value="Genomic_DNA"/>
</dbReference>
<accession>A0A9Q9MV72</accession>
<name>A0A9Q9MV72_9LACO</name>
<evidence type="ECO:0000256" key="1">
    <source>
        <dbReference type="SAM" id="Phobius"/>
    </source>
</evidence>
<protein>
    <submittedName>
        <fullName evidence="2">Uncharacterized protein</fullName>
    </submittedName>
</protein>
<evidence type="ECO:0000313" key="3">
    <source>
        <dbReference type="Proteomes" id="UP001058429"/>
    </source>
</evidence>
<keyword evidence="1" id="KW-0472">Membrane</keyword>
<dbReference type="Proteomes" id="UP001058429">
    <property type="component" value="Chromosome"/>
</dbReference>
<evidence type="ECO:0000313" key="2">
    <source>
        <dbReference type="EMBL" id="UXC64068.1"/>
    </source>
</evidence>
<reference evidence="2" key="1">
    <citation type="submission" date="2022-09" db="EMBL/GenBank/DDBJ databases">
        <title>Complete genome of Ligilactobacillus agilis AM_LB6, isolated from chicken feces.</title>
        <authorList>
            <person name="den Bakker H.C."/>
            <person name="Mann A."/>
        </authorList>
    </citation>
    <scope>NUCLEOTIDE SEQUENCE</scope>
    <source>
        <strain evidence="2">AM_LB6</strain>
    </source>
</reference>
<keyword evidence="1" id="KW-0812">Transmembrane</keyword>